<evidence type="ECO:0000256" key="6">
    <source>
        <dbReference type="ARBA" id="ARBA00023136"/>
    </source>
</evidence>
<organism evidence="8 9">
    <name type="scientific">Halteria grandinella</name>
    <dbReference type="NCBI Taxonomy" id="5974"/>
    <lineage>
        <taxon>Eukaryota</taxon>
        <taxon>Sar</taxon>
        <taxon>Alveolata</taxon>
        <taxon>Ciliophora</taxon>
        <taxon>Intramacronucleata</taxon>
        <taxon>Spirotrichea</taxon>
        <taxon>Stichotrichia</taxon>
        <taxon>Sporadotrichida</taxon>
        <taxon>Halteriidae</taxon>
        <taxon>Halteria</taxon>
    </lineage>
</organism>
<evidence type="ECO:0000256" key="1">
    <source>
        <dbReference type="ARBA" id="ARBA00004196"/>
    </source>
</evidence>
<keyword evidence="7" id="KW-0998">Cell outer membrane</keyword>
<evidence type="ECO:0000313" key="9">
    <source>
        <dbReference type="Proteomes" id="UP000785679"/>
    </source>
</evidence>
<dbReference type="GO" id="GO:0005576">
    <property type="term" value="C:extracellular region"/>
    <property type="evidence" value="ECO:0007669"/>
    <property type="project" value="UniProtKB-SubCell"/>
</dbReference>
<evidence type="ECO:0000256" key="5">
    <source>
        <dbReference type="ARBA" id="ARBA00022729"/>
    </source>
</evidence>
<name>A0A8J8TB04_HALGN</name>
<comment type="subcellular location">
    <subcellularLocation>
        <location evidence="1">Cell envelope</location>
    </subcellularLocation>
    <subcellularLocation>
        <location evidence="2">Cell outer membrane</location>
    </subcellularLocation>
    <subcellularLocation>
        <location evidence="3">Secreted</location>
    </subcellularLocation>
</comment>
<keyword evidence="9" id="KW-1185">Reference proteome</keyword>
<evidence type="ECO:0000256" key="7">
    <source>
        <dbReference type="ARBA" id="ARBA00023237"/>
    </source>
</evidence>
<dbReference type="SUPFAM" id="SSF51126">
    <property type="entry name" value="Pectin lyase-like"/>
    <property type="match status" value="2"/>
</dbReference>
<accession>A0A8J8TB04</accession>
<keyword evidence="4" id="KW-0964">Secreted</keyword>
<dbReference type="InterPro" id="IPR011050">
    <property type="entry name" value="Pectin_lyase_fold/virulence"/>
</dbReference>
<evidence type="ECO:0000256" key="2">
    <source>
        <dbReference type="ARBA" id="ARBA00004442"/>
    </source>
</evidence>
<dbReference type="InterPro" id="IPR003368">
    <property type="entry name" value="POMP_repeat"/>
</dbReference>
<dbReference type="PANTHER" id="PTHR11319">
    <property type="entry name" value="G PROTEIN-COUPLED RECEPTOR-RELATED"/>
    <property type="match status" value="1"/>
</dbReference>
<dbReference type="Proteomes" id="UP000785679">
    <property type="component" value="Unassembled WGS sequence"/>
</dbReference>
<evidence type="ECO:0000313" key="8">
    <source>
        <dbReference type="EMBL" id="TNV88190.1"/>
    </source>
</evidence>
<proteinExistence type="predicted"/>
<evidence type="ECO:0000256" key="3">
    <source>
        <dbReference type="ARBA" id="ARBA00004613"/>
    </source>
</evidence>
<comment type="caution">
    <text evidence="8">The sequence shown here is derived from an EMBL/GenBank/DDBJ whole genome shotgun (WGS) entry which is preliminary data.</text>
</comment>
<keyword evidence="5" id="KW-0732">Signal</keyword>
<dbReference type="PANTHER" id="PTHR11319:SF35">
    <property type="entry name" value="OUTER MEMBRANE PROTEIN PMPC-RELATED"/>
    <property type="match status" value="1"/>
</dbReference>
<evidence type="ECO:0000256" key="4">
    <source>
        <dbReference type="ARBA" id="ARBA00022525"/>
    </source>
</evidence>
<dbReference type="EMBL" id="RRYP01000041">
    <property type="protein sequence ID" value="TNV88190.1"/>
    <property type="molecule type" value="Genomic_DNA"/>
</dbReference>
<keyword evidence="6" id="KW-0472">Membrane</keyword>
<sequence length="1510" mass="167975">MDNIDYSRGNYSERFLTQKASSSDPGILNSQFDLTIFGNTFEKFNFLKDYSTEGENTTTRNQSMISQVPSVNHQNYGIIVDIDGGFKNGKIVFTGNTLKDTLFYYKIEKTYELGIKGNFTLINHCEDISQVQPYYQFPLYDQGSSAFAQFAHLISVKDFTKAQIFITDNQFQNLSLTSSLFYLNESSGSSASAIVLSENKFNLIQPYTGTGIMDLRRAYSHDFYNFINDLAQNGIKQLTNEMLLLVIKVFQMLCNFGGNILVSDNYFTDIVGCPAVHTTLVHISILDLSGTYAQGSDYLHLIKFDMPPQDQTSTIKLLNMAFQTAQDKKSTFLSQVSHYDAKYTLSNTLKSYTLNNQSVQFIGNTYQHLSMGVATDQPTQTKMFRGSLIKLNHIFKTEFQMETYISVGSFTFEHMQYVMRKIKNEDTFIEGKQSLRFNQVDMNNYYGMNPTGKNMPFSKQSFFQNYLSTSLIDGYCLGEIRFLEFNNFTNIWLLNQDSMFIRTTGVDEKSESGLILYTSYLFSSLQIGGSATNSDAAQGNMFFQNITGPFNRMNFYRQPFLRWNPMVWQGDLIREEDLIYGNGSPFVNVQDDTNFMDSLIVSNLQLRYVYTRVTAKSTSELQFPLIISSLRGSTSPDSDSAINTLVISNIHITETTYDGGSSLFVVYGKDIYIGNFTAVNIGTFLFKFEPEMQNFMTTMLANVSTVDFPIFDCYFYGQSEMNYGNNLTASGITVKSVQKFNGLPIFQVKQISSATGAQRNQFILKDSKFVNIKSNKAAASIIYDQTGSDTAIEINVKSSTFNQLYAINGLVASQGSLVSVTFDSCNFTQNEGDQARLFYISSNNLQSFNMNNCKISHEPQILSDVMLNVLEENALYFLQGTSMIKVQKSVNVFITNTVVSDIHYVDSAAFIDIADKSVVVMNGVTVSAVSAYQAGVFTLSGYSALTLSSSTFTENLAVKNGVFSVGDYSSINIVGCTFKGNQAVYQGVFKVSGESLIIATGSTFQENIAEKQNSIGQLIQAEAGSLFSGCTFDHNQAFYSESSTGAKGIEVLSCENLLSFSDCTFKDNSAVQTSANLYLNRGQQVVFSYCNFINTAEQPLGSQLKGSFLHLIAESSVTIDKSNFISGHAMVGGAIYILGDSSAVIKGSKFTDNIAEKRGGAICAESFTKLTIDEHCTFYNNEAYNETGDAIYAISSMYTIFLAKSIFSRTKASNFINFQDVENVIMNDLELKLSYGLTDPLNKASGVIIYNVKNLTIVNSEFENLIGNSESGGGALQIVETANSKSDTNSFVISNCVFERCSNINGGAIAIIDAAHVKINQNTQFIENKANKSGGAIYFKCSDYGTNYNKCKLTLNNTQFIKNIAGVEGGSIKWNFYEPIMKNITNNNNTAGIYGTDVASVAKKLIRIDKSELGLGNFPDYQLRSMRDRRMLESTAENSSVLSATEISNVQSGGQLSIYFALIDKYGSVIRTDNSSKLFIRQNYYLLTFNLALSKMVLLLQNHFQRLQPR</sequence>
<dbReference type="NCBIfam" id="TIGR01376">
    <property type="entry name" value="POMP_repeat"/>
    <property type="match status" value="1"/>
</dbReference>
<reference evidence="8" key="1">
    <citation type="submission" date="2019-06" db="EMBL/GenBank/DDBJ databases">
        <authorList>
            <person name="Zheng W."/>
        </authorList>
    </citation>
    <scope>NUCLEOTIDE SEQUENCE</scope>
    <source>
        <strain evidence="8">QDHG01</strain>
    </source>
</reference>
<protein>
    <submittedName>
        <fullName evidence="8">Uncharacterized protein</fullName>
    </submittedName>
</protein>
<gene>
    <name evidence="8" type="ORF">FGO68_gene11546</name>
</gene>